<sequence length="60" mass="6956">MNRPYLSVMNGEVCEDFCSMNELNNLSMREIYSSCSNCIQYKNGNCIKGNYEFILEISKN</sequence>
<dbReference type="RefSeq" id="WP_073022773.1">
    <property type="nucleotide sequence ID" value="NZ_FQXU01000023.1"/>
</dbReference>
<name>A0A1M6ERD2_9CLOT</name>
<dbReference type="Proteomes" id="UP000184241">
    <property type="component" value="Unassembled WGS sequence"/>
</dbReference>
<evidence type="ECO:0000313" key="2">
    <source>
        <dbReference type="Proteomes" id="UP000184241"/>
    </source>
</evidence>
<dbReference type="EMBL" id="FQXU01000023">
    <property type="protein sequence ID" value="SHI87870.1"/>
    <property type="molecule type" value="Genomic_DNA"/>
</dbReference>
<protein>
    <submittedName>
        <fullName evidence="1">Uncharacterized protein</fullName>
    </submittedName>
</protein>
<accession>A0A1M6ERD2</accession>
<evidence type="ECO:0000313" key="1">
    <source>
        <dbReference type="EMBL" id="SHI87870.1"/>
    </source>
</evidence>
<gene>
    <name evidence="1" type="ORF">SAMN02745941_04496</name>
</gene>
<proteinExistence type="predicted"/>
<dbReference type="AlphaFoldDB" id="A0A1M6ERD2"/>
<organism evidence="1 2">
    <name type="scientific">Clostridium intestinale DSM 6191</name>
    <dbReference type="NCBI Taxonomy" id="1121320"/>
    <lineage>
        <taxon>Bacteria</taxon>
        <taxon>Bacillati</taxon>
        <taxon>Bacillota</taxon>
        <taxon>Clostridia</taxon>
        <taxon>Eubacteriales</taxon>
        <taxon>Clostridiaceae</taxon>
        <taxon>Clostridium</taxon>
    </lineage>
</organism>
<reference evidence="1 2" key="1">
    <citation type="submission" date="2016-11" db="EMBL/GenBank/DDBJ databases">
        <authorList>
            <person name="Jaros S."/>
            <person name="Januszkiewicz K."/>
            <person name="Wedrychowicz H."/>
        </authorList>
    </citation>
    <scope>NUCLEOTIDE SEQUENCE [LARGE SCALE GENOMIC DNA]</scope>
    <source>
        <strain evidence="1 2">DSM 6191</strain>
    </source>
</reference>